<feature type="compositionally biased region" description="Polar residues" evidence="6">
    <location>
        <begin position="669"/>
        <end position="679"/>
    </location>
</feature>
<dbReference type="Proteomes" id="UP001295469">
    <property type="component" value="Chromosome A05"/>
</dbReference>
<feature type="compositionally biased region" description="Low complexity" evidence="6">
    <location>
        <begin position="339"/>
        <end position="358"/>
    </location>
</feature>
<protein>
    <submittedName>
        <fullName evidence="9">(rape) hypothetical protein</fullName>
    </submittedName>
</protein>
<evidence type="ECO:0000256" key="6">
    <source>
        <dbReference type="SAM" id="MobiDB-lite"/>
    </source>
</evidence>
<feature type="region of interest" description="Disordered" evidence="6">
    <location>
        <begin position="701"/>
        <end position="731"/>
    </location>
</feature>
<feature type="compositionally biased region" description="Polar residues" evidence="6">
    <location>
        <begin position="390"/>
        <end position="404"/>
    </location>
</feature>
<dbReference type="SUPFAM" id="SSF89009">
    <property type="entry name" value="GAT-like domain"/>
    <property type="match status" value="1"/>
</dbReference>
<dbReference type="Pfam" id="PF00790">
    <property type="entry name" value="VHS"/>
    <property type="match status" value="1"/>
</dbReference>
<comment type="subcellular location">
    <subcellularLocation>
        <location evidence="1">Membrane</location>
        <topology evidence="1">Peripheral membrane protein</topology>
    </subcellularLocation>
</comment>
<dbReference type="CDD" id="cd14231">
    <property type="entry name" value="GAT_GGA-like_plant"/>
    <property type="match status" value="1"/>
</dbReference>
<feature type="compositionally biased region" description="Polar residues" evidence="6">
    <location>
        <begin position="710"/>
        <end position="724"/>
    </location>
</feature>
<proteinExistence type="inferred from homology"/>
<dbReference type="InterPro" id="IPR044836">
    <property type="entry name" value="TOL_plant"/>
</dbReference>
<dbReference type="FunFam" id="1.25.40.90:FF:000028">
    <property type="entry name" value="TOM1-like protein 2"/>
    <property type="match status" value="1"/>
</dbReference>
<dbReference type="InterPro" id="IPR008942">
    <property type="entry name" value="ENTH_VHS"/>
</dbReference>
<organism evidence="9">
    <name type="scientific">Brassica napus</name>
    <name type="common">Rape</name>
    <dbReference type="NCBI Taxonomy" id="3708"/>
    <lineage>
        <taxon>Eukaryota</taxon>
        <taxon>Viridiplantae</taxon>
        <taxon>Streptophyta</taxon>
        <taxon>Embryophyta</taxon>
        <taxon>Tracheophyta</taxon>
        <taxon>Spermatophyta</taxon>
        <taxon>Magnoliopsida</taxon>
        <taxon>eudicotyledons</taxon>
        <taxon>Gunneridae</taxon>
        <taxon>Pentapetalae</taxon>
        <taxon>rosids</taxon>
        <taxon>malvids</taxon>
        <taxon>Brassicales</taxon>
        <taxon>Brassicaceae</taxon>
        <taxon>Brassiceae</taxon>
        <taxon>Brassica</taxon>
    </lineage>
</organism>
<dbReference type="InterPro" id="IPR004152">
    <property type="entry name" value="GAT_dom"/>
</dbReference>
<dbReference type="AlphaFoldDB" id="A0A816TFL5"/>
<evidence type="ECO:0000259" key="7">
    <source>
        <dbReference type="PROSITE" id="PS50179"/>
    </source>
</evidence>
<dbReference type="GO" id="GO:0035091">
    <property type="term" value="F:phosphatidylinositol binding"/>
    <property type="evidence" value="ECO:0007669"/>
    <property type="project" value="InterPro"/>
</dbReference>
<dbReference type="Pfam" id="PF03127">
    <property type="entry name" value="GAT"/>
    <property type="match status" value="1"/>
</dbReference>
<dbReference type="PANTHER" id="PTHR45898:SF2">
    <property type="entry name" value="TOM1-LIKE PROTEIN 6"/>
    <property type="match status" value="1"/>
</dbReference>
<dbReference type="GO" id="GO:0016020">
    <property type="term" value="C:membrane"/>
    <property type="evidence" value="ECO:0007669"/>
    <property type="project" value="UniProtKB-SubCell"/>
</dbReference>
<keyword evidence="3" id="KW-0813">Transport</keyword>
<evidence type="ECO:0000256" key="3">
    <source>
        <dbReference type="ARBA" id="ARBA00022448"/>
    </source>
</evidence>
<dbReference type="InterPro" id="IPR038425">
    <property type="entry name" value="GAT_sf"/>
</dbReference>
<feature type="domain" description="GAT" evidence="8">
    <location>
        <begin position="237"/>
        <end position="325"/>
    </location>
</feature>
<dbReference type="PROSITE" id="PS50909">
    <property type="entry name" value="GAT"/>
    <property type="match status" value="1"/>
</dbReference>
<feature type="compositionally biased region" description="Low complexity" evidence="6">
    <location>
        <begin position="496"/>
        <end position="618"/>
    </location>
</feature>
<feature type="compositionally biased region" description="Low complexity" evidence="6">
    <location>
        <begin position="475"/>
        <end position="485"/>
    </location>
</feature>
<dbReference type="GO" id="GO:0043130">
    <property type="term" value="F:ubiquitin binding"/>
    <property type="evidence" value="ECO:0007669"/>
    <property type="project" value="InterPro"/>
</dbReference>
<reference evidence="9" key="1">
    <citation type="submission" date="2021-01" db="EMBL/GenBank/DDBJ databases">
        <authorList>
            <consortium name="Genoscope - CEA"/>
            <person name="William W."/>
        </authorList>
    </citation>
    <scope>NUCLEOTIDE SEQUENCE</scope>
</reference>
<evidence type="ECO:0000256" key="2">
    <source>
        <dbReference type="ARBA" id="ARBA00007708"/>
    </source>
</evidence>
<feature type="compositionally biased region" description="Polar residues" evidence="6">
    <location>
        <begin position="486"/>
        <end position="495"/>
    </location>
</feature>
<dbReference type="SMART" id="SM00288">
    <property type="entry name" value="VHS"/>
    <property type="match status" value="1"/>
</dbReference>
<feature type="region of interest" description="Disordered" evidence="6">
    <location>
        <begin position="334"/>
        <end position="688"/>
    </location>
</feature>
<dbReference type="EMBL" id="HG994359">
    <property type="protein sequence ID" value="CAF2094816.1"/>
    <property type="molecule type" value="Genomic_DNA"/>
</dbReference>
<dbReference type="Gene3D" id="1.20.58.160">
    <property type="match status" value="1"/>
</dbReference>
<dbReference type="GO" id="GO:0043328">
    <property type="term" value="P:protein transport to vacuole involved in ubiquitin-dependent protein catabolic process via the multivesicular body sorting pathway"/>
    <property type="evidence" value="ECO:0007669"/>
    <property type="project" value="InterPro"/>
</dbReference>
<evidence type="ECO:0000313" key="9">
    <source>
        <dbReference type="EMBL" id="CAF2094816.1"/>
    </source>
</evidence>
<dbReference type="CDD" id="cd03561">
    <property type="entry name" value="VHS"/>
    <property type="match status" value="1"/>
</dbReference>
<dbReference type="Gene3D" id="1.25.40.90">
    <property type="match status" value="1"/>
</dbReference>
<dbReference type="SUPFAM" id="SSF48464">
    <property type="entry name" value="ENTH/VHS domain"/>
    <property type="match status" value="1"/>
</dbReference>
<dbReference type="PANTHER" id="PTHR45898">
    <property type="entry name" value="TOM1-LIKE PROTEIN"/>
    <property type="match status" value="1"/>
</dbReference>
<feature type="domain" description="VHS" evidence="7">
    <location>
        <begin position="15"/>
        <end position="144"/>
    </location>
</feature>
<evidence type="ECO:0000259" key="8">
    <source>
        <dbReference type="PROSITE" id="PS50909"/>
    </source>
</evidence>
<dbReference type="InterPro" id="IPR002014">
    <property type="entry name" value="VHS_dom"/>
</dbReference>
<evidence type="ECO:0000256" key="5">
    <source>
        <dbReference type="ARBA" id="ARBA00023136"/>
    </source>
</evidence>
<feature type="compositionally biased region" description="Polar residues" evidence="6">
    <location>
        <begin position="629"/>
        <end position="662"/>
    </location>
</feature>
<evidence type="ECO:0000256" key="1">
    <source>
        <dbReference type="ARBA" id="ARBA00004170"/>
    </source>
</evidence>
<sequence length="731" mass="79486">MASSSASATVAVDKATSDLLLGPDWTTNMEICDSVNSLHWQAKDVVKALKKRLQHKSPRVQQLALTLLEALVKNCGDYLHHQVAEKNILGEMVKIVKKKADMQVRDKILVMLDSWQQAFGGPEGKYPHYYWAYDELRRSGVVFPQRSPDASPIITPQVSHPAVRQPQGAYGSPQAGYGVPYAAYGAPQAGYGPPQAGYGVPPQAGYGMPQAGYGIPQVGYGMPSGSSRRLDEAMASEVEGLSLSSIEAMRDVMDLLGDMLSAVDTSDRQAVKDEVIVDLVERCRSNQKKLMQMLTTTVDDELLGRGLDLNDSLQILLARHDAIASGSPLPVLALKPADSSPKSSEAKESSSIAGSSSPVPATVSTGKSPVDEEDEEEDEFAQLARRHSKTPASVTTDPASSESHNALALALPDPPPPVNTTREQDMIDLLSLALTSTPPPPSSQPAPPPTVSDQNTHVYPQAVPQFESYVAPWAQPQQPQQQQPQTHQSYSQLQHPQTQQGYSQPQQPQAQNSYSQPQQQQPQAQQGYSQPQQPQTQQGYSQPQQPQTQQGYSQPQQIQTQQGYSQPQQPQTQQGYSQPQQQIQTHQGYSQPQQTQTQQGTHPQQQAQFQMQPQARPQSPFEYPPPPWASTSANAYYTPRANATASYTETSAGRTLQQSNSFPARGGDPQTTSAASNPGVSGGQKPFVPSYRLFEDLDVFGSTEGKHNNKSTNSNNASQAQQSMIGGRKMI</sequence>
<name>A0A816TFL5_BRANA</name>
<feature type="compositionally biased region" description="Pro residues" evidence="6">
    <location>
        <begin position="437"/>
        <end position="450"/>
    </location>
</feature>
<evidence type="ECO:0000256" key="4">
    <source>
        <dbReference type="ARBA" id="ARBA00022927"/>
    </source>
</evidence>
<keyword evidence="5" id="KW-0472">Membrane</keyword>
<accession>A0A816TFL5</accession>
<comment type="similarity">
    <text evidence="2">Belongs to the TOM1 family.</text>
</comment>
<feature type="compositionally biased region" description="Acidic residues" evidence="6">
    <location>
        <begin position="371"/>
        <end position="380"/>
    </location>
</feature>
<dbReference type="PROSITE" id="PS50179">
    <property type="entry name" value="VHS"/>
    <property type="match status" value="1"/>
</dbReference>
<keyword evidence="4" id="KW-0653">Protein transport</keyword>
<gene>
    <name evidence="9" type="ORF">DARMORV10_A05P07660.1</name>
</gene>
<dbReference type="GO" id="GO:0005737">
    <property type="term" value="C:cytoplasm"/>
    <property type="evidence" value="ECO:0007669"/>
    <property type="project" value="UniProtKB-ARBA"/>
</dbReference>